<dbReference type="Gene3D" id="1.50.10.10">
    <property type="match status" value="1"/>
</dbReference>
<accession>A0A8J3J3H1</accession>
<name>A0A8J3J3H1_9CHLR</name>
<evidence type="ECO:0000256" key="4">
    <source>
        <dbReference type="ARBA" id="ARBA00022801"/>
    </source>
</evidence>
<keyword evidence="6" id="KW-0326">Glycosidase</keyword>
<evidence type="ECO:0000256" key="5">
    <source>
        <dbReference type="ARBA" id="ARBA00023277"/>
    </source>
</evidence>
<dbReference type="EMBL" id="BNJK01000002">
    <property type="protein sequence ID" value="GHP00072.1"/>
    <property type="molecule type" value="Genomic_DNA"/>
</dbReference>
<dbReference type="Proteomes" id="UP000597444">
    <property type="component" value="Unassembled WGS sequence"/>
</dbReference>
<reference evidence="7" key="1">
    <citation type="submission" date="2020-10" db="EMBL/GenBank/DDBJ databases">
        <title>Taxonomic study of unclassified bacteria belonging to the class Ktedonobacteria.</title>
        <authorList>
            <person name="Yabe S."/>
            <person name="Wang C.M."/>
            <person name="Zheng Y."/>
            <person name="Sakai Y."/>
            <person name="Cavaletti L."/>
            <person name="Monciardini P."/>
            <person name="Donadio S."/>
        </authorList>
    </citation>
    <scope>NUCLEOTIDE SEQUENCE</scope>
    <source>
        <strain evidence="7">ID150040</strain>
    </source>
</reference>
<dbReference type="InterPro" id="IPR024746">
    <property type="entry name" value="Glyco_hydro_100"/>
</dbReference>
<comment type="caution">
    <text evidence="7">The sequence shown here is derived from an EMBL/GenBank/DDBJ whole genome shotgun (WGS) entry which is preliminary data.</text>
</comment>
<keyword evidence="5" id="KW-0119">Carbohydrate metabolism</keyword>
<keyword evidence="4" id="KW-0378">Hydrolase</keyword>
<dbReference type="Pfam" id="PF12899">
    <property type="entry name" value="Glyco_hydro_100"/>
    <property type="match status" value="2"/>
</dbReference>
<protein>
    <recommendedName>
        <fullName evidence="3">beta-fructofuranosidase</fullName>
        <ecNumber evidence="3">3.2.1.26</ecNumber>
    </recommendedName>
</protein>
<comment type="catalytic activity">
    <reaction evidence="1">
        <text>Hydrolysis of terminal non-reducing beta-D-fructofuranoside residues in beta-D-fructofuranosides.</text>
        <dbReference type="EC" id="3.2.1.26"/>
    </reaction>
</comment>
<dbReference type="GO" id="GO:0004564">
    <property type="term" value="F:beta-fructofuranosidase activity"/>
    <property type="evidence" value="ECO:0007669"/>
    <property type="project" value="UniProtKB-EC"/>
</dbReference>
<dbReference type="RefSeq" id="WP_220210667.1">
    <property type="nucleotide sequence ID" value="NZ_BNJK01000002.1"/>
</dbReference>
<evidence type="ECO:0000256" key="1">
    <source>
        <dbReference type="ARBA" id="ARBA00000094"/>
    </source>
</evidence>
<organism evidence="7 8">
    <name type="scientific">Reticulibacter mediterranei</name>
    <dbReference type="NCBI Taxonomy" id="2778369"/>
    <lineage>
        <taxon>Bacteria</taxon>
        <taxon>Bacillati</taxon>
        <taxon>Chloroflexota</taxon>
        <taxon>Ktedonobacteria</taxon>
        <taxon>Ktedonobacterales</taxon>
        <taxon>Reticulibacteraceae</taxon>
        <taxon>Reticulibacter</taxon>
    </lineage>
</organism>
<dbReference type="InterPro" id="IPR012341">
    <property type="entry name" value="6hp_glycosidase-like_sf"/>
</dbReference>
<dbReference type="EC" id="3.2.1.26" evidence="3"/>
<dbReference type="AlphaFoldDB" id="A0A8J3J3H1"/>
<evidence type="ECO:0000313" key="7">
    <source>
        <dbReference type="EMBL" id="GHP00072.1"/>
    </source>
</evidence>
<sequence length="410" mass="45834">MFIEQTTNEIREAYAHALDLLRTCSSPAGFLASPSNVDNYARIWARDGVITGLAALSSGEQDLIRTFRQTLEMLACYQGSHGEIPSNVSIDGRKVSYGHLVGRVDAVLWYVIGVCSYIRATHDTHFQETMRSSVEQALFLAGCWEYNTRGLIYTPLSGNWADEYVQHGYVLADQALYVLALQNAGDVFAQSAWSEKATLLRELLALNYWPRTAHKNDPRIYHPHAYRAQASQDGPVYWLPTFSPSGYTTTFDGLAHALTLLAEIGSHEQRERAEEYVEQLERETGSALLSAFWPVIQPTDPAWKALQANHLYGPLKNQPYTYHNGGLWPVLTGLYAVGLTRYGHLQRAWHLLEALAMANAQGRDGSTWEFAEYHHGQTHEPMGTRHTAWSAAATILAHQALSGRQRFGPA</sequence>
<evidence type="ECO:0000256" key="6">
    <source>
        <dbReference type="ARBA" id="ARBA00023295"/>
    </source>
</evidence>
<proteinExistence type="inferred from homology"/>
<evidence type="ECO:0000256" key="2">
    <source>
        <dbReference type="ARBA" id="ARBA00007671"/>
    </source>
</evidence>
<dbReference type="GO" id="GO:0033926">
    <property type="term" value="F:endo-alpha-N-acetylgalactosaminidase activity"/>
    <property type="evidence" value="ECO:0007669"/>
    <property type="project" value="InterPro"/>
</dbReference>
<evidence type="ECO:0000313" key="8">
    <source>
        <dbReference type="Proteomes" id="UP000597444"/>
    </source>
</evidence>
<gene>
    <name evidence="7" type="ORF">KSF_101190</name>
</gene>
<dbReference type="InterPro" id="IPR008928">
    <property type="entry name" value="6-hairpin_glycosidase_sf"/>
</dbReference>
<dbReference type="GO" id="GO:0005975">
    <property type="term" value="P:carbohydrate metabolic process"/>
    <property type="evidence" value="ECO:0007669"/>
    <property type="project" value="InterPro"/>
</dbReference>
<keyword evidence="8" id="KW-1185">Reference proteome</keyword>
<comment type="similarity">
    <text evidence="2">Belongs to the glycosyl hydrolase 100 family.</text>
</comment>
<evidence type="ECO:0000256" key="3">
    <source>
        <dbReference type="ARBA" id="ARBA00012758"/>
    </source>
</evidence>
<dbReference type="SUPFAM" id="SSF48208">
    <property type="entry name" value="Six-hairpin glycosidases"/>
    <property type="match status" value="1"/>
</dbReference>